<reference evidence="1 2" key="1">
    <citation type="submission" date="2018-09" db="EMBL/GenBank/DDBJ databases">
        <title>Acidovorax cavernicola nov. sp. isolated from Gruta de las Maravillas (Aracena, Spain).</title>
        <authorList>
            <person name="Jurado V."/>
            <person name="Gutierrez-Patricio S."/>
            <person name="Gonzalez-Pimentel J.L."/>
            <person name="Miller A.Z."/>
            <person name="Laiz L."/>
            <person name="Saiz-Jimenez C."/>
        </authorList>
    </citation>
    <scope>NUCLEOTIDE SEQUENCE [LARGE SCALE GENOMIC DNA]</scope>
    <source>
        <strain evidence="1 2">1011MAR4D40.2</strain>
    </source>
</reference>
<accession>A0A9X8D456</accession>
<sequence>MPAVDTGKSRHRTIVMAHSVANRILVVAISAGLTGCADFYRQHRDFQDGWRTGEIVEIGRANEIQRGGRTDCRKTASADELAVRRFAILVDRSTGRRHAHIVMLDPATSVALGDVVWTNVVRCDTPVRVLSHARASGG</sequence>
<proteinExistence type="predicted"/>
<name>A0A9X8D456_9BURK</name>
<dbReference type="EMBL" id="QXMN01000018">
    <property type="protein sequence ID" value="RIX78840.1"/>
    <property type="molecule type" value="Genomic_DNA"/>
</dbReference>
<protein>
    <submittedName>
        <fullName evidence="1">Uncharacterized protein</fullName>
    </submittedName>
</protein>
<evidence type="ECO:0000313" key="2">
    <source>
        <dbReference type="Proteomes" id="UP000265619"/>
    </source>
</evidence>
<dbReference type="AlphaFoldDB" id="A0A9X8D456"/>
<evidence type="ECO:0000313" key="1">
    <source>
        <dbReference type="EMBL" id="RIX78840.1"/>
    </source>
</evidence>
<gene>
    <name evidence="1" type="ORF">D3H34_15640</name>
</gene>
<keyword evidence="2" id="KW-1185">Reference proteome</keyword>
<dbReference type="RefSeq" id="WP_119554508.1">
    <property type="nucleotide sequence ID" value="NZ_QXMN01000018.1"/>
</dbReference>
<comment type="caution">
    <text evidence="1">The sequence shown here is derived from an EMBL/GenBank/DDBJ whole genome shotgun (WGS) entry which is preliminary data.</text>
</comment>
<organism evidence="1 2">
    <name type="scientific">Acidovorax cavernicola</name>
    <dbReference type="NCBI Taxonomy" id="1675792"/>
    <lineage>
        <taxon>Bacteria</taxon>
        <taxon>Pseudomonadati</taxon>
        <taxon>Pseudomonadota</taxon>
        <taxon>Betaproteobacteria</taxon>
        <taxon>Burkholderiales</taxon>
        <taxon>Comamonadaceae</taxon>
        <taxon>Acidovorax</taxon>
    </lineage>
</organism>
<dbReference type="Proteomes" id="UP000265619">
    <property type="component" value="Unassembled WGS sequence"/>
</dbReference>